<dbReference type="Gene3D" id="3.10.20.30">
    <property type="match status" value="1"/>
</dbReference>
<dbReference type="NCBIfam" id="TIGR00418">
    <property type="entry name" value="thrS"/>
    <property type="match status" value="1"/>
</dbReference>
<dbReference type="SUPFAM" id="SSF52954">
    <property type="entry name" value="Class II aaRS ABD-related"/>
    <property type="match status" value="1"/>
</dbReference>
<dbReference type="InterPro" id="IPR012947">
    <property type="entry name" value="tRNA_SAD"/>
</dbReference>
<dbReference type="InterPro" id="IPR002314">
    <property type="entry name" value="aa-tRNA-synt_IIb"/>
</dbReference>
<evidence type="ECO:0000256" key="5">
    <source>
        <dbReference type="ARBA" id="ARBA00022598"/>
    </source>
</evidence>
<evidence type="ECO:0000313" key="14">
    <source>
        <dbReference type="EMBL" id="KAL1877084.1"/>
    </source>
</evidence>
<dbReference type="Pfam" id="PF03129">
    <property type="entry name" value="HGTP_anticodon"/>
    <property type="match status" value="1"/>
</dbReference>
<evidence type="ECO:0000259" key="12">
    <source>
        <dbReference type="PROSITE" id="PS50862"/>
    </source>
</evidence>
<dbReference type="Pfam" id="PF07973">
    <property type="entry name" value="tRNA_SAD"/>
    <property type="match status" value="1"/>
</dbReference>
<dbReference type="SUPFAM" id="SSF81271">
    <property type="entry name" value="TGS-like"/>
    <property type="match status" value="1"/>
</dbReference>
<dbReference type="CDD" id="cd01667">
    <property type="entry name" value="TGS_ThrRS"/>
    <property type="match status" value="1"/>
</dbReference>
<sequence>MAPKGEKVVPVTASSLVQVPEPDFFAHRIQLFEKLKAQQEKTLAEKPRVPITITLPDNRTVAGTSWETKPIDVAKSISKSLADRTVISRVDGVLWDLARPLEGDCKLEFLDFNDDDAKQVYWHSSAHILGEAAEKRFGCHLCFGPPTEDGFFYDFGMPEEHKTVNDEDQKALGTIMESIIKERQPFERLVLSKDELLAMFEYNPFKKHLIQTKVPDGESTTVYRCGPLIDLCRGPHVTDTGRIKAFSVLKHSASYFLGDPKNPSLQRVYGISFPDKKLLAEHMKFLEEAAKKDHRRIGQDQELFFFHRLSPGSPFFLPHGLRIYNALKSFIVSEYEKREYQEVMSPNMFNADLWRTSGHWDHYKDDMFTLEIEKAQWALKPMNCPGHCLIFASRERSYRELPLRMAEFGILHRNEASGALSGLTRVRRFVQDDSHIFCHEDQIGQEILGLFDFLETVYGKLDMKFKLKLSTRPEKYLGDIETWNKAENTLQVALDQFAEKTGSKWELNPGDGAFYGPKIDITIQDALRRWHQCATIQLDFQLPQRFNLSFMTATNTATPTDTQNRAAGKADSESQVLSADGKSAAAVNTLPPGYARPVMIHRAVVGSFERFIATLCEHFAGKWPLWLSPRQILLVPVMTAAEPYVREVEKALKQKGFYVDSDLGANTMNKKIRNGQLLQYNFIFVLGAKEMEDHTVSVRARDSKGELTTLPLSQVIEKLCQLRESRSTNNYL</sequence>
<evidence type="ECO:0000256" key="2">
    <source>
        <dbReference type="ARBA" id="ARBA00008226"/>
    </source>
</evidence>
<dbReference type="EMBL" id="JAZHXJ010000069">
    <property type="protein sequence ID" value="KAL1877084.1"/>
    <property type="molecule type" value="Genomic_DNA"/>
</dbReference>
<dbReference type="PRINTS" id="PR01047">
    <property type="entry name" value="TRNASYNTHTHR"/>
</dbReference>
<comment type="caution">
    <text evidence="14">The sequence shown here is derived from an EMBL/GenBank/DDBJ whole genome shotgun (WGS) entry which is preliminary data.</text>
</comment>
<dbReference type="PROSITE" id="PS50862">
    <property type="entry name" value="AA_TRNA_LIGASE_II"/>
    <property type="match status" value="1"/>
</dbReference>
<evidence type="ECO:0000313" key="15">
    <source>
        <dbReference type="Proteomes" id="UP001586593"/>
    </source>
</evidence>
<comment type="subcellular location">
    <subcellularLocation>
        <location evidence="1">Cytoplasm</location>
    </subcellularLocation>
</comment>
<dbReference type="InterPro" id="IPR012675">
    <property type="entry name" value="Beta-grasp_dom_sf"/>
</dbReference>
<dbReference type="InterPro" id="IPR002320">
    <property type="entry name" value="Thr-tRNA-ligase_IIa"/>
</dbReference>
<dbReference type="SUPFAM" id="SSF55681">
    <property type="entry name" value="Class II aaRS and biotin synthetases"/>
    <property type="match status" value="1"/>
</dbReference>
<dbReference type="InterPro" id="IPR045864">
    <property type="entry name" value="aa-tRNA-synth_II/BPL/LPL"/>
</dbReference>
<evidence type="ECO:0000256" key="1">
    <source>
        <dbReference type="ARBA" id="ARBA00004496"/>
    </source>
</evidence>
<dbReference type="InterPro" id="IPR047246">
    <property type="entry name" value="ThrRS_anticodon"/>
</dbReference>
<evidence type="ECO:0000256" key="4">
    <source>
        <dbReference type="ARBA" id="ARBA00022490"/>
    </source>
</evidence>
<dbReference type="Gene3D" id="3.30.930.10">
    <property type="entry name" value="Bira Bifunctional Protein, Domain 2"/>
    <property type="match status" value="1"/>
</dbReference>
<dbReference type="CDD" id="cd00771">
    <property type="entry name" value="ThrRS_core"/>
    <property type="match status" value="1"/>
</dbReference>
<dbReference type="InterPro" id="IPR033728">
    <property type="entry name" value="ThrRS_core"/>
</dbReference>
<dbReference type="CDD" id="cd00860">
    <property type="entry name" value="ThrRS_anticodon"/>
    <property type="match status" value="1"/>
</dbReference>
<dbReference type="EC" id="6.1.1.3" evidence="3"/>
<evidence type="ECO:0000256" key="8">
    <source>
        <dbReference type="ARBA" id="ARBA00022917"/>
    </source>
</evidence>
<comment type="catalytic activity">
    <reaction evidence="11">
        <text>tRNA(Thr) + L-threonine + ATP = L-threonyl-tRNA(Thr) + AMP + diphosphate + H(+)</text>
        <dbReference type="Rhea" id="RHEA:24624"/>
        <dbReference type="Rhea" id="RHEA-COMP:9670"/>
        <dbReference type="Rhea" id="RHEA-COMP:9704"/>
        <dbReference type="ChEBI" id="CHEBI:15378"/>
        <dbReference type="ChEBI" id="CHEBI:30616"/>
        <dbReference type="ChEBI" id="CHEBI:33019"/>
        <dbReference type="ChEBI" id="CHEBI:57926"/>
        <dbReference type="ChEBI" id="CHEBI:78442"/>
        <dbReference type="ChEBI" id="CHEBI:78534"/>
        <dbReference type="ChEBI" id="CHEBI:456215"/>
        <dbReference type="EC" id="6.1.1.3"/>
    </reaction>
</comment>
<evidence type="ECO:0000256" key="6">
    <source>
        <dbReference type="ARBA" id="ARBA00022741"/>
    </source>
</evidence>
<accession>A0ABR3XNB3</accession>
<evidence type="ECO:0000256" key="11">
    <source>
        <dbReference type="ARBA" id="ARBA00049515"/>
    </source>
</evidence>
<dbReference type="Gene3D" id="3.40.50.800">
    <property type="entry name" value="Anticodon-binding domain"/>
    <property type="match status" value="1"/>
</dbReference>
<dbReference type="PANTHER" id="PTHR11451">
    <property type="entry name" value="THREONINE-TRNA LIGASE"/>
    <property type="match status" value="1"/>
</dbReference>
<keyword evidence="5" id="KW-0436">Ligase</keyword>
<keyword evidence="15" id="KW-1185">Reference proteome</keyword>
<evidence type="ECO:0000256" key="10">
    <source>
        <dbReference type="ARBA" id="ARBA00031900"/>
    </source>
</evidence>
<dbReference type="SMART" id="SM00863">
    <property type="entry name" value="tRNA_SAD"/>
    <property type="match status" value="1"/>
</dbReference>
<dbReference type="Pfam" id="PF00587">
    <property type="entry name" value="tRNA-synt_2b"/>
    <property type="match status" value="1"/>
</dbReference>
<dbReference type="PANTHER" id="PTHR11451:SF46">
    <property type="entry name" value="THREONINE--TRNA LIGASE"/>
    <property type="match status" value="1"/>
</dbReference>
<dbReference type="PROSITE" id="PS51880">
    <property type="entry name" value="TGS"/>
    <property type="match status" value="1"/>
</dbReference>
<keyword evidence="9" id="KW-0030">Aminoacyl-tRNA synthetase</keyword>
<evidence type="ECO:0000256" key="3">
    <source>
        <dbReference type="ARBA" id="ARBA00013163"/>
    </source>
</evidence>
<organism evidence="14 15">
    <name type="scientific">Phialemonium thermophilum</name>
    <dbReference type="NCBI Taxonomy" id="223376"/>
    <lineage>
        <taxon>Eukaryota</taxon>
        <taxon>Fungi</taxon>
        <taxon>Dikarya</taxon>
        <taxon>Ascomycota</taxon>
        <taxon>Pezizomycotina</taxon>
        <taxon>Sordariomycetes</taxon>
        <taxon>Sordariomycetidae</taxon>
        <taxon>Cephalothecales</taxon>
        <taxon>Cephalothecaceae</taxon>
        <taxon>Phialemonium</taxon>
    </lineage>
</organism>
<dbReference type="Proteomes" id="UP001586593">
    <property type="component" value="Unassembled WGS sequence"/>
</dbReference>
<feature type="domain" description="Aminoacyl-transfer RNA synthetases class-II family profile" evidence="12">
    <location>
        <begin position="318"/>
        <end position="636"/>
    </location>
</feature>
<evidence type="ECO:0000256" key="7">
    <source>
        <dbReference type="ARBA" id="ARBA00022840"/>
    </source>
</evidence>
<feature type="domain" description="TGS" evidence="13">
    <location>
        <begin position="49"/>
        <end position="111"/>
    </location>
</feature>
<name>A0ABR3XNB3_9PEZI</name>
<keyword evidence="4" id="KW-0963">Cytoplasm</keyword>
<gene>
    <name evidence="14" type="ORF">VTK73DRAFT_8892</name>
</gene>
<keyword evidence="7" id="KW-0067">ATP-binding</keyword>
<dbReference type="Pfam" id="PF02824">
    <property type="entry name" value="TGS"/>
    <property type="match status" value="1"/>
</dbReference>
<reference evidence="14 15" key="1">
    <citation type="journal article" date="2024" name="Commun. Biol.">
        <title>Comparative genomic analysis of thermophilic fungi reveals convergent evolutionary adaptations and gene losses.</title>
        <authorList>
            <person name="Steindorff A.S."/>
            <person name="Aguilar-Pontes M.V."/>
            <person name="Robinson A.J."/>
            <person name="Andreopoulos B."/>
            <person name="LaButti K."/>
            <person name="Kuo A."/>
            <person name="Mondo S."/>
            <person name="Riley R."/>
            <person name="Otillar R."/>
            <person name="Haridas S."/>
            <person name="Lipzen A."/>
            <person name="Grimwood J."/>
            <person name="Schmutz J."/>
            <person name="Clum A."/>
            <person name="Reid I.D."/>
            <person name="Moisan M.C."/>
            <person name="Butler G."/>
            <person name="Nguyen T.T.M."/>
            <person name="Dewar K."/>
            <person name="Conant G."/>
            <person name="Drula E."/>
            <person name="Henrissat B."/>
            <person name="Hansel C."/>
            <person name="Singer S."/>
            <person name="Hutchinson M.I."/>
            <person name="de Vries R.P."/>
            <person name="Natvig D.O."/>
            <person name="Powell A.J."/>
            <person name="Tsang A."/>
            <person name="Grigoriev I.V."/>
        </authorList>
    </citation>
    <scope>NUCLEOTIDE SEQUENCE [LARGE SCALE GENOMIC DNA]</scope>
    <source>
        <strain evidence="14 15">ATCC 24622</strain>
    </source>
</reference>
<dbReference type="InterPro" id="IPR018163">
    <property type="entry name" value="Thr/Ala-tRNA-synth_IIc_edit"/>
</dbReference>
<keyword evidence="6" id="KW-0547">Nucleotide-binding</keyword>
<keyword evidence="8" id="KW-0648">Protein biosynthesis</keyword>
<dbReference type="InterPro" id="IPR036621">
    <property type="entry name" value="Anticodon-bd_dom_sf"/>
</dbReference>
<protein>
    <recommendedName>
        <fullName evidence="3">threonine--tRNA ligase</fullName>
        <ecNumber evidence="3">6.1.1.3</ecNumber>
    </recommendedName>
    <alternativeName>
        <fullName evidence="10">Threonyl-tRNA synthetase</fullName>
    </alternativeName>
</protein>
<dbReference type="InterPro" id="IPR004154">
    <property type="entry name" value="Anticodon-bd"/>
</dbReference>
<dbReference type="HAMAP" id="MF_00184">
    <property type="entry name" value="Thr_tRNA_synth"/>
    <property type="match status" value="1"/>
</dbReference>
<dbReference type="InterPro" id="IPR006195">
    <property type="entry name" value="aa-tRNA-synth_II"/>
</dbReference>
<evidence type="ECO:0000259" key="13">
    <source>
        <dbReference type="PROSITE" id="PS51880"/>
    </source>
</evidence>
<dbReference type="InterPro" id="IPR012676">
    <property type="entry name" value="TGS-like"/>
</dbReference>
<dbReference type="Gene3D" id="3.30.980.10">
    <property type="entry name" value="Threonyl-trna Synthetase, Chain A, domain 2"/>
    <property type="match status" value="1"/>
</dbReference>
<evidence type="ECO:0000256" key="9">
    <source>
        <dbReference type="ARBA" id="ARBA00023146"/>
    </source>
</evidence>
<dbReference type="SUPFAM" id="SSF55186">
    <property type="entry name" value="ThrRS/AlaRS common domain"/>
    <property type="match status" value="1"/>
</dbReference>
<proteinExistence type="inferred from homology"/>
<comment type="similarity">
    <text evidence="2">Belongs to the class-II aminoacyl-tRNA synthetase family.</text>
</comment>
<dbReference type="InterPro" id="IPR004095">
    <property type="entry name" value="TGS"/>
</dbReference>